<reference evidence="7" key="1">
    <citation type="journal article" date="2019" name="Int. J. Syst. Evol. Microbiol.">
        <title>The Global Catalogue of Microorganisms (GCM) 10K type strain sequencing project: providing services to taxonomists for standard genome sequencing and annotation.</title>
        <authorList>
            <consortium name="The Broad Institute Genomics Platform"/>
            <consortium name="The Broad Institute Genome Sequencing Center for Infectious Disease"/>
            <person name="Wu L."/>
            <person name="Ma J."/>
        </authorList>
    </citation>
    <scope>NUCLEOTIDE SEQUENCE [LARGE SCALE GENOMIC DNA]</scope>
    <source>
        <strain evidence="7">JCM 17593</strain>
    </source>
</reference>
<evidence type="ECO:0000256" key="3">
    <source>
        <dbReference type="ARBA" id="ARBA00013368"/>
    </source>
</evidence>
<comment type="subunit">
    <text evidence="2">Heterodimer of SbcC and SbcD.</text>
</comment>
<proteinExistence type="inferred from homology"/>
<feature type="coiled-coil region" evidence="4">
    <location>
        <begin position="580"/>
        <end position="621"/>
    </location>
</feature>
<gene>
    <name evidence="6" type="ORF">GCM10022288_21590</name>
</gene>
<name>A0ABP8AV00_9MICO</name>
<evidence type="ECO:0000313" key="6">
    <source>
        <dbReference type="EMBL" id="GAA4191176.1"/>
    </source>
</evidence>
<protein>
    <recommendedName>
        <fullName evidence="3">Nuclease SbcCD subunit C</fullName>
    </recommendedName>
</protein>
<keyword evidence="7" id="KW-1185">Reference proteome</keyword>
<comment type="similarity">
    <text evidence="1">Belongs to the SMC family. SbcC subfamily.</text>
</comment>
<dbReference type="InterPro" id="IPR038729">
    <property type="entry name" value="Rad50/SbcC_AAA"/>
</dbReference>
<feature type="domain" description="Rad50/SbcC-type AAA" evidence="5">
    <location>
        <begin position="2"/>
        <end position="192"/>
    </location>
</feature>
<evidence type="ECO:0000256" key="1">
    <source>
        <dbReference type="ARBA" id="ARBA00006930"/>
    </source>
</evidence>
<dbReference type="EMBL" id="BAABBX010000015">
    <property type="protein sequence ID" value="GAA4191176.1"/>
    <property type="molecule type" value="Genomic_DNA"/>
</dbReference>
<feature type="coiled-coil region" evidence="4">
    <location>
        <begin position="274"/>
        <end position="308"/>
    </location>
</feature>
<organism evidence="6 7">
    <name type="scientific">Gryllotalpicola kribbensis</name>
    <dbReference type="NCBI Taxonomy" id="993084"/>
    <lineage>
        <taxon>Bacteria</taxon>
        <taxon>Bacillati</taxon>
        <taxon>Actinomycetota</taxon>
        <taxon>Actinomycetes</taxon>
        <taxon>Micrococcales</taxon>
        <taxon>Microbacteriaceae</taxon>
        <taxon>Gryllotalpicola</taxon>
    </lineage>
</organism>
<dbReference type="Proteomes" id="UP001500213">
    <property type="component" value="Unassembled WGS sequence"/>
</dbReference>
<dbReference type="PANTHER" id="PTHR32114">
    <property type="entry name" value="ABC TRANSPORTER ABCH.3"/>
    <property type="match status" value="1"/>
</dbReference>
<evidence type="ECO:0000259" key="5">
    <source>
        <dbReference type="Pfam" id="PF13476"/>
    </source>
</evidence>
<evidence type="ECO:0000256" key="2">
    <source>
        <dbReference type="ARBA" id="ARBA00011322"/>
    </source>
</evidence>
<dbReference type="RefSeq" id="WP_344776722.1">
    <property type="nucleotide sequence ID" value="NZ_BAABBX010000015.1"/>
</dbReference>
<dbReference type="Gene3D" id="3.40.50.300">
    <property type="entry name" value="P-loop containing nucleotide triphosphate hydrolases"/>
    <property type="match status" value="2"/>
</dbReference>
<evidence type="ECO:0000313" key="7">
    <source>
        <dbReference type="Proteomes" id="UP001500213"/>
    </source>
</evidence>
<evidence type="ECO:0000256" key="4">
    <source>
        <dbReference type="SAM" id="Coils"/>
    </source>
</evidence>
<accession>A0ABP8AV00</accession>
<dbReference type="Pfam" id="PF13476">
    <property type="entry name" value="AAA_23"/>
    <property type="match status" value="1"/>
</dbReference>
<dbReference type="InterPro" id="IPR027417">
    <property type="entry name" value="P-loop_NTPase"/>
</dbReference>
<dbReference type="SUPFAM" id="SSF52540">
    <property type="entry name" value="P-loop containing nucleoside triphosphate hydrolases"/>
    <property type="match status" value="1"/>
</dbReference>
<sequence length="914" mass="96959">MAGFGPYLAPQTVDFDAFADDGIFLIGGKTGAGKSTILDAICFALYGSVPRYEGQATVATKLRSDHCAPDDVSYVELEFSAGGERYRLRRSPEYERPKSRGDGFTTQKAEAQLFRRDGDDWVGLEAQLRTVGVKVAEIVQLSQDQFLQVILLAQNRFQEFLLAKSEERQSLLRTLFGTRRFDDYDEALQARRKALEAEVGGARTEIAHLARQLEGVLPVEGVLPDEAVETDIPAEPGEVVEWMGTRVDTHRDRVAAADDVAKQADAAWRAAQSEHDRLAELRRLQQRREEAEARRRELLESAAELDARASRALADAKGHLGELPALTEGTDTEQFLHAAGAGLAELSGSLAAAIEAEKKTPNLERAITAAEARCEEADAAVEAAKGHAAEWKAQLDALTPEIEAAAEAAADQGAAQQLADSIAPVLDALAAAEAVKQDVTRAERRELESGQARTAASSALDTLRARRLDGHAAELAESLADGDPCPVCGSTHHPAKASWSGEAVTEADIASAETALAIAEAEAAQRSREAGDARAKLAELQGAAAGHTTESAQRTKAEAVTRLEKAKTAAAHAAQLRGRRDAVAKKLEGHDAELDRLRAACDAANTQRATARAALAEARRTIESALSGYPTVAARAAAVGVSAREVREALHQRQRHATEMAAVEAALGDEAVRNAPREAVELDAAREALGQASLARDGALRTHTTLAAHLATASGLLADARAAHEKSAALTERFEVVQRLANTVHGQAPNTKAMRLESFVLAAELEEIVQAANARLAQMSGGRYLLEHSDERAARGAQSGLGLAILDQHTGVARPTQSLSGGETFLASLALALGLAEVVTGRAGGITLDTLFIDEGFGSLDSETLEIAMGTLDSLRAGGRTIGLISHVEAMKEQIPAKLQVDVADGGWSVITQP</sequence>
<keyword evidence="4" id="KW-0175">Coiled coil</keyword>
<dbReference type="PANTHER" id="PTHR32114:SF2">
    <property type="entry name" value="ABC TRANSPORTER ABCH.3"/>
    <property type="match status" value="1"/>
</dbReference>
<dbReference type="Pfam" id="PF13558">
    <property type="entry name" value="SbcC_Walker_B"/>
    <property type="match status" value="1"/>
</dbReference>
<comment type="caution">
    <text evidence="6">The sequence shown here is derived from an EMBL/GenBank/DDBJ whole genome shotgun (WGS) entry which is preliminary data.</text>
</comment>